<feature type="transmembrane region" description="Helical" evidence="1">
    <location>
        <begin position="149"/>
        <end position="181"/>
    </location>
</feature>
<dbReference type="EMBL" id="JBICBT010001058">
    <property type="protein sequence ID" value="KAL3085478.1"/>
    <property type="molecule type" value="Genomic_DNA"/>
</dbReference>
<dbReference type="Gene3D" id="1.20.1070.10">
    <property type="entry name" value="Rhodopsin 7-helix transmembrane proteins"/>
    <property type="match status" value="1"/>
</dbReference>
<evidence type="ECO:0000256" key="1">
    <source>
        <dbReference type="SAM" id="Phobius"/>
    </source>
</evidence>
<keyword evidence="1" id="KW-0812">Transmembrane</keyword>
<evidence type="ECO:0000313" key="3">
    <source>
        <dbReference type="Proteomes" id="UP001620626"/>
    </source>
</evidence>
<feature type="transmembrane region" description="Helical" evidence="1">
    <location>
        <begin position="103"/>
        <end position="128"/>
    </location>
</feature>
<reference evidence="2 3" key="1">
    <citation type="submission" date="2024-10" db="EMBL/GenBank/DDBJ databases">
        <authorList>
            <person name="Kim D."/>
        </authorList>
    </citation>
    <scope>NUCLEOTIDE SEQUENCE [LARGE SCALE GENOMIC DNA]</scope>
    <source>
        <strain evidence="2">BH-2024</strain>
    </source>
</reference>
<proteinExistence type="predicted"/>
<feature type="transmembrane region" description="Helical" evidence="1">
    <location>
        <begin position="36"/>
        <end position="57"/>
    </location>
</feature>
<name>A0ABD2J6A1_9BILA</name>
<feature type="transmembrane region" description="Helical" evidence="1">
    <location>
        <begin position="294"/>
        <end position="314"/>
    </location>
</feature>
<dbReference type="PANTHER" id="PTHR23021">
    <property type="entry name" value="SERPENTINE RECEPTOR, CLASS T"/>
    <property type="match status" value="1"/>
</dbReference>
<sequence>MELFILRHAEYERLYNCTGLDIDAIPLEKRQFVPESIARCVLCAIYYVLYLPCIYSIWIHMRDNSCYKLLFYIASTDLAILWILGFFSGWLNLQGAVFCSFPTLNYFVGIGVTALWMAESTADLVLAFNRCLEIGSPSLSHLLFSGRRVSLWLFGCSLYALYWALFLTPAIYSSLYFNWFFYPFVGYRNDDQTEYEPRMHVVHNIAVAIMSPSIYLIFAAKLFADVRASRRRFGSVISELNAMQKRTFYQVFLVSLINTLTATICLYMQFYGAYQWLITLANFAWLHVHGLFCFYSTFATYFCQGLPPLIFLALNRTMRQDCRMLYIKIFKRNRISHISGISVVRRDTNLAASALTRH</sequence>
<feature type="transmembrane region" description="Helical" evidence="1">
    <location>
        <begin position="251"/>
        <end position="274"/>
    </location>
</feature>
<dbReference type="Pfam" id="PF10321">
    <property type="entry name" value="7TM_GPCR_Srt"/>
    <property type="match status" value="1"/>
</dbReference>
<keyword evidence="3" id="KW-1185">Reference proteome</keyword>
<feature type="transmembrane region" description="Helical" evidence="1">
    <location>
        <begin position="69"/>
        <end position="91"/>
    </location>
</feature>
<keyword evidence="1" id="KW-1133">Transmembrane helix</keyword>
<evidence type="ECO:0000313" key="2">
    <source>
        <dbReference type="EMBL" id="KAL3085478.1"/>
    </source>
</evidence>
<keyword evidence="1" id="KW-0472">Membrane</keyword>
<dbReference type="SUPFAM" id="SSF81321">
    <property type="entry name" value="Family A G protein-coupled receptor-like"/>
    <property type="match status" value="1"/>
</dbReference>
<protein>
    <submittedName>
        <fullName evidence="2">Uncharacterized protein</fullName>
    </submittedName>
</protein>
<feature type="transmembrane region" description="Helical" evidence="1">
    <location>
        <begin position="201"/>
        <end position="224"/>
    </location>
</feature>
<dbReference type="PANTHER" id="PTHR23021:SF11">
    <property type="entry name" value="SERPENTINE RECEPTOR, CLASS T"/>
    <property type="match status" value="1"/>
</dbReference>
<gene>
    <name evidence="2" type="ORF">niasHT_037877</name>
</gene>
<organism evidence="2 3">
    <name type="scientific">Heterodera trifolii</name>
    <dbReference type="NCBI Taxonomy" id="157864"/>
    <lineage>
        <taxon>Eukaryota</taxon>
        <taxon>Metazoa</taxon>
        <taxon>Ecdysozoa</taxon>
        <taxon>Nematoda</taxon>
        <taxon>Chromadorea</taxon>
        <taxon>Rhabditida</taxon>
        <taxon>Tylenchina</taxon>
        <taxon>Tylenchomorpha</taxon>
        <taxon>Tylenchoidea</taxon>
        <taxon>Heteroderidae</taxon>
        <taxon>Heteroderinae</taxon>
        <taxon>Heterodera</taxon>
    </lineage>
</organism>
<dbReference type="AlphaFoldDB" id="A0ABD2J6A1"/>
<accession>A0ABD2J6A1</accession>
<dbReference type="Proteomes" id="UP001620626">
    <property type="component" value="Unassembled WGS sequence"/>
</dbReference>
<comment type="caution">
    <text evidence="2">The sequence shown here is derived from an EMBL/GenBank/DDBJ whole genome shotgun (WGS) entry which is preliminary data.</text>
</comment>
<dbReference type="InterPro" id="IPR019425">
    <property type="entry name" value="7TM_GPCR_serpentine_rcpt_Srt"/>
</dbReference>